<keyword evidence="3" id="KW-0442">Lipid degradation</keyword>
<dbReference type="GO" id="GO:0003857">
    <property type="term" value="F:(3S)-3-hydroxyacyl-CoA dehydrogenase (NAD+) activity"/>
    <property type="evidence" value="ECO:0007669"/>
    <property type="project" value="UniProtKB-EC"/>
</dbReference>
<dbReference type="RefSeq" id="WP_183625586.1">
    <property type="nucleotide sequence ID" value="NZ_JACIDX010000008.1"/>
</dbReference>
<dbReference type="Pfam" id="PF00725">
    <property type="entry name" value="3HCDH"/>
    <property type="match status" value="1"/>
</dbReference>
<evidence type="ECO:0000256" key="5">
    <source>
        <dbReference type="ARBA" id="ARBA00023027"/>
    </source>
</evidence>
<feature type="domain" description="3-hydroxyacyl-CoA dehydrogenase C-terminal" evidence="8">
    <location>
        <begin position="190"/>
        <end position="291"/>
    </location>
</feature>
<dbReference type="Pfam" id="PF02737">
    <property type="entry name" value="3HCDH_N"/>
    <property type="match status" value="1"/>
</dbReference>
<sequence>MAINKLCVIGAGTMGAGIAAQAANAGVPVLLLDIVRDANDRNSVAAGAIERLKKAEPAAFMSKAAARLVEAGNIDDDLGRVAECDWVIEAIVEKIELKHALYEKLEGVRRPGTAISSNTSTIPLDRLIEGRSEAFARDFLITHFFNPPRYMRLLEVVAGPKSDPALVAAVSDFADRAMGKSVVHAKDTPGFLANRVGTYWLQAAINAAFDLGVSVEDADAIGGRPMGVPKTGIFGLVDLVGIDLMPYLKASLTSTLPANDPYQAIAHDHPLILKMIADGYTGRKGKGGFYRINKEAGKVKEAINLNTGEYTKAAKPVSIPSAAQKDLRALIAAPGVVGAYAWAVLGPSLAYAAGLIGEASDDILSIDVAMKLGYNWKYGPFELIDRIGGADFVARLQAEGREVPAILTLAAGRPFYRVEEGQRQYLGADGEYHAIARPEGVLLLEDIKAASKPILKSASAALWDIGDGVVALEFTGKMNALDGEVMKLIEKAIPLVTEQYKALVVYNEGSNFSAGANLGLAIFAINIAAWGEVEKLVAGGQKAYKALKYAPFPVVAAPFGMALGGGCEICLNADAVQAHAETYIGLVECGVGLIPGWGGCGELMVRAAESPKAPKGPMPPVAKAFETISTATVAKSAANAKEIGYLRPSDGITMNRDRLLADAKARALAMVEGYTPPAPPIFRLPGASGKTALELAVKGFRARGLATPYDEVVADKLATVLTGGDADVVDTVTEEQLLALELREFMTLVRDSRTQARVEHMLTTGKPLRN</sequence>
<dbReference type="PANTHER" id="PTHR48075:SF7">
    <property type="entry name" value="3-HYDROXYACYL-COA DEHYDROGENASE-RELATED"/>
    <property type="match status" value="1"/>
</dbReference>
<dbReference type="InterPro" id="IPR036291">
    <property type="entry name" value="NAD(P)-bd_dom_sf"/>
</dbReference>
<keyword evidence="2" id="KW-0276">Fatty acid metabolism</keyword>
<accession>A0A7W6CF13</accession>
<dbReference type="InterPro" id="IPR029045">
    <property type="entry name" value="ClpP/crotonase-like_dom_sf"/>
</dbReference>
<feature type="domain" description="3-hydroxyacyl-CoA dehydrogenase NAD binding" evidence="9">
    <location>
        <begin position="6"/>
        <end position="188"/>
    </location>
</feature>
<comment type="catalytic activity">
    <reaction evidence="7">
        <text>a (3S)-3-hydroxyacyl-CoA + NAD(+) = a 3-oxoacyl-CoA + NADH + H(+)</text>
        <dbReference type="Rhea" id="RHEA:22432"/>
        <dbReference type="ChEBI" id="CHEBI:15378"/>
        <dbReference type="ChEBI" id="CHEBI:57318"/>
        <dbReference type="ChEBI" id="CHEBI:57540"/>
        <dbReference type="ChEBI" id="CHEBI:57945"/>
        <dbReference type="ChEBI" id="CHEBI:90726"/>
        <dbReference type="EC" id="1.1.1.35"/>
    </reaction>
</comment>
<dbReference type="InterPro" id="IPR006108">
    <property type="entry name" value="3HC_DH_C"/>
</dbReference>
<protein>
    <submittedName>
        <fullName evidence="10">3-hydroxyacyl-CoA dehydrogenase</fullName>
        <ecNumber evidence="10">1.1.1.35</ecNumber>
    </submittedName>
</protein>
<keyword evidence="11" id="KW-1185">Reference proteome</keyword>
<dbReference type="PANTHER" id="PTHR48075">
    <property type="entry name" value="3-HYDROXYACYL-COA DEHYDROGENASE FAMILY PROTEIN"/>
    <property type="match status" value="1"/>
</dbReference>
<evidence type="ECO:0000256" key="3">
    <source>
        <dbReference type="ARBA" id="ARBA00022963"/>
    </source>
</evidence>
<organism evidence="10 11">
    <name type="scientific">Novosphingobium sediminicola</name>
    <dbReference type="NCBI Taxonomy" id="563162"/>
    <lineage>
        <taxon>Bacteria</taxon>
        <taxon>Pseudomonadati</taxon>
        <taxon>Pseudomonadota</taxon>
        <taxon>Alphaproteobacteria</taxon>
        <taxon>Sphingomonadales</taxon>
        <taxon>Sphingomonadaceae</taxon>
        <taxon>Novosphingobium</taxon>
    </lineage>
</organism>
<dbReference type="Gene3D" id="3.40.50.720">
    <property type="entry name" value="NAD(P)-binding Rossmann-like Domain"/>
    <property type="match status" value="1"/>
</dbReference>
<evidence type="ECO:0000256" key="7">
    <source>
        <dbReference type="ARBA" id="ARBA00049556"/>
    </source>
</evidence>
<dbReference type="Gene3D" id="1.10.1040.50">
    <property type="match status" value="1"/>
</dbReference>
<evidence type="ECO:0000256" key="6">
    <source>
        <dbReference type="ARBA" id="ARBA00023098"/>
    </source>
</evidence>
<dbReference type="InterPro" id="IPR001753">
    <property type="entry name" value="Enoyl-CoA_hydra/iso"/>
</dbReference>
<dbReference type="CDD" id="cd06558">
    <property type="entry name" value="crotonase-like"/>
    <property type="match status" value="1"/>
</dbReference>
<dbReference type="EMBL" id="JACIDX010000008">
    <property type="protein sequence ID" value="MBB3955338.1"/>
    <property type="molecule type" value="Genomic_DNA"/>
</dbReference>
<dbReference type="UniPathway" id="UPA00659"/>
<dbReference type="Pfam" id="PF00378">
    <property type="entry name" value="ECH_1"/>
    <property type="match status" value="1"/>
</dbReference>
<dbReference type="InterPro" id="IPR006176">
    <property type="entry name" value="3-OHacyl-CoA_DH_NAD-bd"/>
</dbReference>
<comment type="pathway">
    <text evidence="1">Lipid metabolism; fatty acid beta-oxidation.</text>
</comment>
<evidence type="ECO:0000256" key="2">
    <source>
        <dbReference type="ARBA" id="ARBA00022832"/>
    </source>
</evidence>
<dbReference type="Gene3D" id="3.90.226.10">
    <property type="entry name" value="2-enoyl-CoA Hydratase, Chain A, domain 1"/>
    <property type="match status" value="1"/>
</dbReference>
<keyword evidence="4 10" id="KW-0560">Oxidoreductase</keyword>
<evidence type="ECO:0000256" key="1">
    <source>
        <dbReference type="ARBA" id="ARBA00005005"/>
    </source>
</evidence>
<dbReference type="SUPFAM" id="SSF48179">
    <property type="entry name" value="6-phosphogluconate dehydrogenase C-terminal domain-like"/>
    <property type="match status" value="2"/>
</dbReference>
<reference evidence="10 11" key="1">
    <citation type="submission" date="2020-08" db="EMBL/GenBank/DDBJ databases">
        <title>Genomic Encyclopedia of Type Strains, Phase IV (KMG-IV): sequencing the most valuable type-strain genomes for metagenomic binning, comparative biology and taxonomic classification.</title>
        <authorList>
            <person name="Goeker M."/>
        </authorList>
    </citation>
    <scope>NUCLEOTIDE SEQUENCE [LARGE SCALE GENOMIC DNA]</scope>
    <source>
        <strain evidence="10 11">DSM 27057</strain>
    </source>
</reference>
<gene>
    <name evidence="10" type="ORF">GGR38_002292</name>
</gene>
<evidence type="ECO:0000259" key="8">
    <source>
        <dbReference type="Pfam" id="PF00725"/>
    </source>
</evidence>
<dbReference type="GO" id="GO:0070403">
    <property type="term" value="F:NAD+ binding"/>
    <property type="evidence" value="ECO:0007669"/>
    <property type="project" value="InterPro"/>
</dbReference>
<dbReference type="GO" id="GO:0006635">
    <property type="term" value="P:fatty acid beta-oxidation"/>
    <property type="evidence" value="ECO:0007669"/>
    <property type="project" value="UniProtKB-UniPathway"/>
</dbReference>
<evidence type="ECO:0000256" key="4">
    <source>
        <dbReference type="ARBA" id="ARBA00023002"/>
    </source>
</evidence>
<dbReference type="SUPFAM" id="SSF52096">
    <property type="entry name" value="ClpP/crotonase"/>
    <property type="match status" value="1"/>
</dbReference>
<dbReference type="SUPFAM" id="SSF51735">
    <property type="entry name" value="NAD(P)-binding Rossmann-fold domains"/>
    <property type="match status" value="1"/>
</dbReference>
<comment type="caution">
    <text evidence="10">The sequence shown here is derived from an EMBL/GenBank/DDBJ whole genome shotgun (WGS) entry which is preliminary data.</text>
</comment>
<dbReference type="EC" id="1.1.1.35" evidence="10"/>
<dbReference type="InterPro" id="IPR008927">
    <property type="entry name" value="6-PGluconate_DH-like_C_sf"/>
</dbReference>
<evidence type="ECO:0000313" key="11">
    <source>
        <dbReference type="Proteomes" id="UP000548867"/>
    </source>
</evidence>
<dbReference type="Proteomes" id="UP000548867">
    <property type="component" value="Unassembled WGS sequence"/>
</dbReference>
<evidence type="ECO:0000313" key="10">
    <source>
        <dbReference type="EMBL" id="MBB3955338.1"/>
    </source>
</evidence>
<dbReference type="AlphaFoldDB" id="A0A7W6CF13"/>
<evidence type="ECO:0000259" key="9">
    <source>
        <dbReference type="Pfam" id="PF02737"/>
    </source>
</evidence>
<proteinExistence type="predicted"/>
<keyword evidence="6" id="KW-0443">Lipid metabolism</keyword>
<name>A0A7W6CF13_9SPHN</name>
<keyword evidence="5" id="KW-0520">NAD</keyword>